<keyword evidence="3" id="KW-1185">Reference proteome</keyword>
<evidence type="ECO:0000256" key="1">
    <source>
        <dbReference type="SAM" id="MobiDB-lite"/>
    </source>
</evidence>
<sequence>MAPHLLTHNSFVANSLCEAEKHKLVHETSPNSTNNLKKVRLRDRFTTAEFVDHLLHPKTIDWNLKWDDASRNFCIEFIQKSNKHKTRTRKRNAERLQIASKHKKTQQKSTTKADSHVQNDLLKPSMIVKIPIKYYFKKKTETSTKQKCDNDNHKHYPVSCSTPTQVQIPERGSLPVKIPLKFLPKWQGNKASTNESSLLR</sequence>
<comment type="caution">
    <text evidence="2">The sequence shown here is derived from an EMBL/GenBank/DDBJ whole genome shotgun (WGS) entry which is preliminary data.</text>
</comment>
<protein>
    <submittedName>
        <fullName evidence="2">Uncharacterized protein</fullName>
    </submittedName>
</protein>
<dbReference type="EMBL" id="CAXLJM020000093">
    <property type="protein sequence ID" value="CAL8132792.1"/>
    <property type="molecule type" value="Genomic_DNA"/>
</dbReference>
<feature type="compositionally biased region" description="Basic and acidic residues" evidence="1">
    <location>
        <begin position="143"/>
        <end position="154"/>
    </location>
</feature>
<dbReference type="Proteomes" id="UP001642540">
    <property type="component" value="Unassembled WGS sequence"/>
</dbReference>
<evidence type="ECO:0000313" key="3">
    <source>
        <dbReference type="Proteomes" id="UP001642540"/>
    </source>
</evidence>
<evidence type="ECO:0000313" key="2">
    <source>
        <dbReference type="EMBL" id="CAL8132792.1"/>
    </source>
</evidence>
<feature type="region of interest" description="Disordered" evidence="1">
    <location>
        <begin position="143"/>
        <end position="164"/>
    </location>
</feature>
<gene>
    <name evidence="2" type="ORF">ODALV1_LOCUS24764</name>
</gene>
<organism evidence="2 3">
    <name type="scientific">Orchesella dallaii</name>
    <dbReference type="NCBI Taxonomy" id="48710"/>
    <lineage>
        <taxon>Eukaryota</taxon>
        <taxon>Metazoa</taxon>
        <taxon>Ecdysozoa</taxon>
        <taxon>Arthropoda</taxon>
        <taxon>Hexapoda</taxon>
        <taxon>Collembola</taxon>
        <taxon>Entomobryomorpha</taxon>
        <taxon>Entomobryoidea</taxon>
        <taxon>Orchesellidae</taxon>
        <taxon>Orchesellinae</taxon>
        <taxon>Orchesella</taxon>
    </lineage>
</organism>
<feature type="region of interest" description="Disordered" evidence="1">
    <location>
        <begin position="84"/>
        <end position="116"/>
    </location>
</feature>
<reference evidence="2 3" key="1">
    <citation type="submission" date="2024-08" db="EMBL/GenBank/DDBJ databases">
        <authorList>
            <person name="Cucini C."/>
            <person name="Frati F."/>
        </authorList>
    </citation>
    <scope>NUCLEOTIDE SEQUENCE [LARGE SCALE GENOMIC DNA]</scope>
</reference>
<proteinExistence type="predicted"/>
<name>A0ABP1RPX9_9HEXA</name>
<accession>A0ABP1RPX9</accession>